<accession>A0A804U647</accession>
<sequence length="97" mass="11088">MNTIYPATKKARETSYPVWLLSSETTFLFIAKKNGFSVAGLGLSEKSGSRFTTMKRGLGRNRPIQELHSMHIERESVVVQEREDEKRKGIASCRWIL</sequence>
<keyword evidence="2" id="KW-1185">Reference proteome</keyword>
<evidence type="ECO:0000313" key="1">
    <source>
        <dbReference type="EnsemblPlants" id="mito2_p00030.1"/>
    </source>
</evidence>
<protein>
    <submittedName>
        <fullName evidence="1">Uncharacterized protein</fullName>
    </submittedName>
</protein>
<organism evidence="1 2">
    <name type="scientific">Musa acuminata subsp. malaccensis</name>
    <name type="common">Wild banana</name>
    <name type="synonym">Musa malaccensis</name>
    <dbReference type="NCBI Taxonomy" id="214687"/>
    <lineage>
        <taxon>Eukaryota</taxon>
        <taxon>Viridiplantae</taxon>
        <taxon>Streptophyta</taxon>
        <taxon>Embryophyta</taxon>
        <taxon>Tracheophyta</taxon>
        <taxon>Spermatophyta</taxon>
        <taxon>Magnoliopsida</taxon>
        <taxon>Liliopsida</taxon>
        <taxon>Zingiberales</taxon>
        <taxon>Musaceae</taxon>
        <taxon>Musa</taxon>
    </lineage>
</organism>
<name>A0A804U647_MUSAM</name>
<dbReference type="Gramene" id="mito2_t00030.1">
    <property type="protein sequence ID" value="mito2_p00030.1"/>
    <property type="gene ID" value="mito2_g00030"/>
</dbReference>
<proteinExistence type="predicted"/>
<dbReference type="InParanoid" id="A0A804U647"/>
<dbReference type="Proteomes" id="UP000012960">
    <property type="component" value="Unplaced"/>
</dbReference>
<dbReference type="EnsemblPlants" id="mito2_t00030.1">
    <property type="protein sequence ID" value="mito2_p00030.1"/>
    <property type="gene ID" value="mito2_g00030"/>
</dbReference>
<evidence type="ECO:0000313" key="2">
    <source>
        <dbReference type="Proteomes" id="UP000012960"/>
    </source>
</evidence>
<dbReference type="AlphaFoldDB" id="A0A804U647"/>
<reference evidence="1" key="1">
    <citation type="submission" date="2021-05" db="UniProtKB">
        <authorList>
            <consortium name="EnsemblPlants"/>
        </authorList>
    </citation>
    <scope>IDENTIFICATION</scope>
    <source>
        <strain evidence="1">subsp. malaccensis</strain>
    </source>
</reference>